<dbReference type="InParanoid" id="S2JPT8"/>
<organism evidence="1 2">
    <name type="scientific">Mucor circinelloides f. circinelloides (strain 1006PhL)</name>
    <name type="common">Mucormycosis agent</name>
    <name type="synonym">Calyptromyces circinelloides</name>
    <dbReference type="NCBI Taxonomy" id="1220926"/>
    <lineage>
        <taxon>Eukaryota</taxon>
        <taxon>Fungi</taxon>
        <taxon>Fungi incertae sedis</taxon>
        <taxon>Mucoromycota</taxon>
        <taxon>Mucoromycotina</taxon>
        <taxon>Mucoromycetes</taxon>
        <taxon>Mucorales</taxon>
        <taxon>Mucorineae</taxon>
        <taxon>Mucoraceae</taxon>
        <taxon>Mucor</taxon>
    </lineage>
</organism>
<evidence type="ECO:0000313" key="2">
    <source>
        <dbReference type="Proteomes" id="UP000014254"/>
    </source>
</evidence>
<gene>
    <name evidence="1" type="ORF">HMPREF1544_08645</name>
</gene>
<proteinExistence type="predicted"/>
<dbReference type="VEuPathDB" id="FungiDB:HMPREF1544_08645"/>
<dbReference type="Proteomes" id="UP000014254">
    <property type="component" value="Unassembled WGS sequence"/>
</dbReference>
<evidence type="ECO:0000313" key="1">
    <source>
        <dbReference type="EMBL" id="EPB84628.1"/>
    </source>
</evidence>
<protein>
    <submittedName>
        <fullName evidence="1">Uncharacterized protein</fullName>
    </submittedName>
</protein>
<accession>S2JPT8</accession>
<reference evidence="2" key="1">
    <citation type="submission" date="2013-05" db="EMBL/GenBank/DDBJ databases">
        <title>The Genome sequence of Mucor circinelloides f. circinelloides 1006PhL.</title>
        <authorList>
            <consortium name="The Broad Institute Genomics Platform"/>
            <person name="Cuomo C."/>
            <person name="Earl A."/>
            <person name="Findley K."/>
            <person name="Lee S.C."/>
            <person name="Walker B."/>
            <person name="Young S."/>
            <person name="Zeng Q."/>
            <person name="Gargeya S."/>
            <person name="Fitzgerald M."/>
            <person name="Haas B."/>
            <person name="Abouelleil A."/>
            <person name="Allen A.W."/>
            <person name="Alvarado L."/>
            <person name="Arachchi H.M."/>
            <person name="Berlin A.M."/>
            <person name="Chapman S.B."/>
            <person name="Gainer-Dewar J."/>
            <person name="Goldberg J."/>
            <person name="Griggs A."/>
            <person name="Gujja S."/>
            <person name="Hansen M."/>
            <person name="Howarth C."/>
            <person name="Imamovic A."/>
            <person name="Ireland A."/>
            <person name="Larimer J."/>
            <person name="McCowan C."/>
            <person name="Murphy C."/>
            <person name="Pearson M."/>
            <person name="Poon T.W."/>
            <person name="Priest M."/>
            <person name="Roberts A."/>
            <person name="Saif S."/>
            <person name="Shea T."/>
            <person name="Sisk P."/>
            <person name="Sykes S."/>
            <person name="Wortman J."/>
            <person name="Nusbaum C."/>
            <person name="Birren B."/>
        </authorList>
    </citation>
    <scope>NUCLEOTIDE SEQUENCE [LARGE SCALE GENOMIC DNA]</scope>
    <source>
        <strain evidence="2">1006PhL</strain>
    </source>
</reference>
<name>S2JPT8_MUCC1</name>
<dbReference type="EMBL" id="KE124034">
    <property type="protein sequence ID" value="EPB84628.1"/>
    <property type="molecule type" value="Genomic_DNA"/>
</dbReference>
<sequence>MTKQYNVQEPLPPLTIYSFIQYRHPPPLKLCTTGTGLIMLCFLLPSDSITLIMEVGFGELIRNWLRIHTSSSN</sequence>
<keyword evidence="2" id="KW-1185">Reference proteome</keyword>
<dbReference type="AlphaFoldDB" id="S2JPT8"/>